<accession>A0ABM7H382</accession>
<dbReference type="PROSITE" id="PS51379">
    <property type="entry name" value="4FE4S_FER_2"/>
    <property type="match status" value="1"/>
</dbReference>
<dbReference type="PROSITE" id="PS00198">
    <property type="entry name" value="4FE4S_FER_1"/>
    <property type="match status" value="1"/>
</dbReference>
<dbReference type="InterPro" id="IPR007516">
    <property type="entry name" value="Co_F420_Hydgase/DH_bsu_N"/>
</dbReference>
<proteinExistence type="predicted"/>
<sequence length="344" mass="37189">MGVMGMETKTFKDLKSEVWDTELCSGCGACVAVCPADALRFAPGNTDAPVNIGYCKADNDGVPCGACYAACPRIDIATQGKMLGSYQDIVAARSVFPVERKQSGGAVTAILVNALDEGLIDAVVTVTRDPWTMKPSSAVITSSDALIKHAGSRYSWWVPLLASLKEAVVTRKYRRIAVVGVPCVARATQAIRASDHELLRPYAKAIRLVIGLFCTETFDYAKLVEGKLQSEKKIEPWEIHRLDIKGKLDVYLQDERQISIPLAELEESVRPGCHVCTDFTAVNADVSAGAVGSPDGYTTLVIRNDIGRGFVDRAVWQGKLATGGAVDLSLIKRLAAKKAERRQE</sequence>
<feature type="domain" description="4Fe-4S ferredoxin-type" evidence="1">
    <location>
        <begin position="15"/>
        <end position="44"/>
    </location>
</feature>
<name>A0ABM7H382_9EURY</name>
<evidence type="ECO:0000313" key="3">
    <source>
        <dbReference type="Proteomes" id="UP000824969"/>
    </source>
</evidence>
<dbReference type="InterPro" id="IPR017900">
    <property type="entry name" value="4Fe4S_Fe_S_CS"/>
</dbReference>
<dbReference type="InterPro" id="IPR045220">
    <property type="entry name" value="FRHB/FDHB/HCAR-like"/>
</dbReference>
<evidence type="ECO:0000313" key="2">
    <source>
        <dbReference type="EMBL" id="BBL67267.1"/>
    </source>
</evidence>
<dbReference type="Pfam" id="PF04432">
    <property type="entry name" value="FrhB_FdhB_C"/>
    <property type="match status" value="1"/>
</dbReference>
<keyword evidence="3" id="KW-1185">Reference proteome</keyword>
<dbReference type="PANTHER" id="PTHR31332">
    <property type="entry name" value="7-HYDROXYMETHYL CHLOROPHYLL A REDUCTASE, CHLOROPLASTIC"/>
    <property type="match status" value="1"/>
</dbReference>
<organism evidence="2 3">
    <name type="scientific">Methanoculleus chikugoensis</name>
    <dbReference type="NCBI Taxonomy" id="118126"/>
    <lineage>
        <taxon>Archaea</taxon>
        <taxon>Methanobacteriati</taxon>
        <taxon>Methanobacteriota</taxon>
        <taxon>Stenosarchaea group</taxon>
        <taxon>Methanomicrobia</taxon>
        <taxon>Methanomicrobiales</taxon>
        <taxon>Methanomicrobiaceae</taxon>
        <taxon>Methanoculleus</taxon>
    </lineage>
</organism>
<dbReference type="Pfam" id="PF04422">
    <property type="entry name" value="FrhB_FdhB_N"/>
    <property type="match status" value="1"/>
</dbReference>
<dbReference type="Proteomes" id="UP000824969">
    <property type="component" value="Chromosome"/>
</dbReference>
<reference evidence="2 3" key="1">
    <citation type="submission" date="2019-06" db="EMBL/GenBank/DDBJ databases">
        <title>Complete genome sequence of Methanoculleus chikugoensis strain MG62.</title>
        <authorList>
            <person name="Asakawa S."/>
            <person name="Dianou D."/>
        </authorList>
    </citation>
    <scope>NUCLEOTIDE SEQUENCE [LARGE SCALE GENOMIC DNA]</scope>
    <source>
        <strain evidence="2 3">MG62</strain>
    </source>
</reference>
<dbReference type="Pfam" id="PF00037">
    <property type="entry name" value="Fer4"/>
    <property type="match status" value="1"/>
</dbReference>
<dbReference type="PANTHER" id="PTHR31332:SF0">
    <property type="entry name" value="7-HYDROXYMETHYL CHLOROPHYLL A REDUCTASE, CHLOROPLASTIC"/>
    <property type="match status" value="1"/>
</dbReference>
<gene>
    <name evidence="2" type="ORF">MchiMG62_04480</name>
</gene>
<dbReference type="InterPro" id="IPR007525">
    <property type="entry name" value="FrhB_FdhB_C"/>
</dbReference>
<dbReference type="InterPro" id="IPR017896">
    <property type="entry name" value="4Fe4S_Fe-S-bd"/>
</dbReference>
<protein>
    <submittedName>
        <fullName evidence="2">NADP oxidoreductase</fullName>
    </submittedName>
</protein>
<evidence type="ECO:0000259" key="1">
    <source>
        <dbReference type="PROSITE" id="PS51379"/>
    </source>
</evidence>
<dbReference type="EMBL" id="AP019781">
    <property type="protein sequence ID" value="BBL67267.1"/>
    <property type="molecule type" value="Genomic_DNA"/>
</dbReference>